<dbReference type="SUPFAM" id="SSF160113">
    <property type="entry name" value="YegP-like"/>
    <property type="match status" value="1"/>
</dbReference>
<organism evidence="2 3">
    <name type="scientific">Bradyrhizobium yuanmingense</name>
    <dbReference type="NCBI Taxonomy" id="108015"/>
    <lineage>
        <taxon>Bacteria</taxon>
        <taxon>Pseudomonadati</taxon>
        <taxon>Pseudomonadota</taxon>
        <taxon>Alphaproteobacteria</taxon>
        <taxon>Hyphomicrobiales</taxon>
        <taxon>Nitrobacteraceae</taxon>
        <taxon>Bradyrhizobium</taxon>
    </lineage>
</organism>
<evidence type="ECO:0000259" key="1">
    <source>
        <dbReference type="Pfam" id="PF07411"/>
    </source>
</evidence>
<gene>
    <name evidence="2" type="ORF">GA0061099_10262</name>
</gene>
<dbReference type="Pfam" id="PF07411">
    <property type="entry name" value="DUF1508"/>
    <property type="match status" value="1"/>
</dbReference>
<evidence type="ECO:0000313" key="2">
    <source>
        <dbReference type="EMBL" id="SCB52063.1"/>
    </source>
</evidence>
<dbReference type="InterPro" id="IPR036913">
    <property type="entry name" value="YegP-like_sf"/>
</dbReference>
<dbReference type="InterPro" id="IPR010879">
    <property type="entry name" value="DUF1508"/>
</dbReference>
<feature type="domain" description="DUF1508" evidence="1">
    <location>
        <begin position="8"/>
        <end position="54"/>
    </location>
</feature>
<dbReference type="EMBL" id="FMAE01000026">
    <property type="protein sequence ID" value="SCB52063.1"/>
    <property type="molecule type" value="Genomic_DNA"/>
</dbReference>
<accession>A0A1C3XII1</accession>
<dbReference type="Proteomes" id="UP000183174">
    <property type="component" value="Unassembled WGS sequence"/>
</dbReference>
<sequence length="56" mass="6605">MYFQIYRDTRDEWRWTLLAGNMRKIAESGEGYHNRADCLAVIELVKSTDRDTPVRG</sequence>
<name>A0A1C3XII1_9BRAD</name>
<dbReference type="RefSeq" id="WP_074448437.1">
    <property type="nucleotide sequence ID" value="NZ_CP028463.1"/>
</dbReference>
<evidence type="ECO:0000313" key="3">
    <source>
        <dbReference type="Proteomes" id="UP000183174"/>
    </source>
</evidence>
<dbReference type="Gene3D" id="3.30.160.160">
    <property type="entry name" value="YegP-like"/>
    <property type="match status" value="1"/>
</dbReference>
<dbReference type="AlphaFoldDB" id="A0A1C3XII1"/>
<protein>
    <submittedName>
        <fullName evidence="2">Uncharacterized conserved protein YegP, UPF0339 family</fullName>
    </submittedName>
</protein>
<reference evidence="2 3" key="1">
    <citation type="submission" date="2016-08" db="EMBL/GenBank/DDBJ databases">
        <authorList>
            <person name="Seilhamer J.J."/>
        </authorList>
    </citation>
    <scope>NUCLEOTIDE SEQUENCE [LARGE SCALE GENOMIC DNA]</scope>
    <source>
        <strain evidence="2 3">CCBAU 10071</strain>
    </source>
</reference>
<proteinExistence type="predicted"/>